<evidence type="ECO:0000313" key="1">
    <source>
        <dbReference type="EMBL" id="TFK31921.1"/>
    </source>
</evidence>
<gene>
    <name evidence="1" type="ORF">BDQ12DRAFT_617991</name>
</gene>
<feature type="non-terminal residue" evidence="1">
    <location>
        <position position="1"/>
    </location>
</feature>
<sequence length="58" mass="6924">KDTAQFIVGSYYYINYRVTDFMCQTYCNSALLNVLAPNLVIVDKGNYERHYYKWVLNM</sequence>
<dbReference type="OrthoDB" id="2639189at2759"/>
<name>A0A5C3LT10_9AGAR</name>
<evidence type="ECO:0000313" key="2">
    <source>
        <dbReference type="Proteomes" id="UP000308652"/>
    </source>
</evidence>
<protein>
    <submittedName>
        <fullName evidence="1">Uncharacterized protein</fullName>
    </submittedName>
</protein>
<accession>A0A5C3LT10</accession>
<dbReference type="Proteomes" id="UP000308652">
    <property type="component" value="Unassembled WGS sequence"/>
</dbReference>
<dbReference type="EMBL" id="ML213696">
    <property type="protein sequence ID" value="TFK31921.1"/>
    <property type="molecule type" value="Genomic_DNA"/>
</dbReference>
<reference evidence="1 2" key="1">
    <citation type="journal article" date="2019" name="Nat. Ecol. Evol.">
        <title>Megaphylogeny resolves global patterns of mushroom evolution.</title>
        <authorList>
            <person name="Varga T."/>
            <person name="Krizsan K."/>
            <person name="Foldi C."/>
            <person name="Dima B."/>
            <person name="Sanchez-Garcia M."/>
            <person name="Sanchez-Ramirez S."/>
            <person name="Szollosi G.J."/>
            <person name="Szarkandi J.G."/>
            <person name="Papp V."/>
            <person name="Albert L."/>
            <person name="Andreopoulos W."/>
            <person name="Angelini C."/>
            <person name="Antonin V."/>
            <person name="Barry K.W."/>
            <person name="Bougher N.L."/>
            <person name="Buchanan P."/>
            <person name="Buyck B."/>
            <person name="Bense V."/>
            <person name="Catcheside P."/>
            <person name="Chovatia M."/>
            <person name="Cooper J."/>
            <person name="Damon W."/>
            <person name="Desjardin D."/>
            <person name="Finy P."/>
            <person name="Geml J."/>
            <person name="Haridas S."/>
            <person name="Hughes K."/>
            <person name="Justo A."/>
            <person name="Karasinski D."/>
            <person name="Kautmanova I."/>
            <person name="Kiss B."/>
            <person name="Kocsube S."/>
            <person name="Kotiranta H."/>
            <person name="LaButti K.M."/>
            <person name="Lechner B.E."/>
            <person name="Liimatainen K."/>
            <person name="Lipzen A."/>
            <person name="Lukacs Z."/>
            <person name="Mihaltcheva S."/>
            <person name="Morgado L.N."/>
            <person name="Niskanen T."/>
            <person name="Noordeloos M.E."/>
            <person name="Ohm R.A."/>
            <person name="Ortiz-Santana B."/>
            <person name="Ovrebo C."/>
            <person name="Racz N."/>
            <person name="Riley R."/>
            <person name="Savchenko A."/>
            <person name="Shiryaev A."/>
            <person name="Soop K."/>
            <person name="Spirin V."/>
            <person name="Szebenyi C."/>
            <person name="Tomsovsky M."/>
            <person name="Tulloss R.E."/>
            <person name="Uehling J."/>
            <person name="Grigoriev I.V."/>
            <person name="Vagvolgyi C."/>
            <person name="Papp T."/>
            <person name="Martin F.M."/>
            <person name="Miettinen O."/>
            <person name="Hibbett D.S."/>
            <person name="Nagy L.G."/>
        </authorList>
    </citation>
    <scope>NUCLEOTIDE SEQUENCE [LARGE SCALE GENOMIC DNA]</scope>
    <source>
        <strain evidence="1 2">CBS 166.37</strain>
    </source>
</reference>
<dbReference type="STRING" id="68775.A0A5C3LT10"/>
<organism evidence="1 2">
    <name type="scientific">Crucibulum laeve</name>
    <dbReference type="NCBI Taxonomy" id="68775"/>
    <lineage>
        <taxon>Eukaryota</taxon>
        <taxon>Fungi</taxon>
        <taxon>Dikarya</taxon>
        <taxon>Basidiomycota</taxon>
        <taxon>Agaricomycotina</taxon>
        <taxon>Agaricomycetes</taxon>
        <taxon>Agaricomycetidae</taxon>
        <taxon>Agaricales</taxon>
        <taxon>Agaricineae</taxon>
        <taxon>Nidulariaceae</taxon>
        <taxon>Crucibulum</taxon>
    </lineage>
</organism>
<dbReference type="AlphaFoldDB" id="A0A5C3LT10"/>
<keyword evidence="2" id="KW-1185">Reference proteome</keyword>
<proteinExistence type="predicted"/>